<evidence type="ECO:0000313" key="2">
    <source>
        <dbReference type="Proteomes" id="UP000199706"/>
    </source>
</evidence>
<dbReference type="AlphaFoldDB" id="A0A1G7YAF3"/>
<proteinExistence type="predicted"/>
<gene>
    <name evidence="1" type="ORF">SAMN05216466_106102</name>
</gene>
<dbReference type="EMBL" id="FNCJ01000006">
    <property type="protein sequence ID" value="SDG93327.1"/>
    <property type="molecule type" value="Genomic_DNA"/>
</dbReference>
<evidence type="ECO:0000313" key="1">
    <source>
        <dbReference type="EMBL" id="SDG93327.1"/>
    </source>
</evidence>
<reference evidence="1 2" key="1">
    <citation type="submission" date="2016-10" db="EMBL/GenBank/DDBJ databases">
        <authorList>
            <person name="de Groot N.N."/>
        </authorList>
    </citation>
    <scope>NUCLEOTIDE SEQUENCE [LARGE SCALE GENOMIC DNA]</scope>
    <source>
        <strain evidence="1 2">LMG 2247</strain>
    </source>
</reference>
<accession>A0A1G7YAF3</accession>
<dbReference type="Proteomes" id="UP000199706">
    <property type="component" value="Unassembled WGS sequence"/>
</dbReference>
<protein>
    <submittedName>
        <fullName evidence="1">Uncharacterized protein</fullName>
    </submittedName>
</protein>
<dbReference type="RefSeq" id="WP_090685388.1">
    <property type="nucleotide sequence ID" value="NZ_FNCJ01000006.1"/>
</dbReference>
<name>A0A1G7YAF3_9BURK</name>
<organism evidence="1 2">
    <name type="scientific">Paraburkholderia phenazinium</name>
    <dbReference type="NCBI Taxonomy" id="60549"/>
    <lineage>
        <taxon>Bacteria</taxon>
        <taxon>Pseudomonadati</taxon>
        <taxon>Pseudomonadota</taxon>
        <taxon>Betaproteobacteria</taxon>
        <taxon>Burkholderiales</taxon>
        <taxon>Burkholderiaceae</taxon>
        <taxon>Paraburkholderia</taxon>
    </lineage>
</organism>
<sequence length="239" mass="26816">MAFARILKIIGKLRGRTAPDDWTDEDLVLPVIPPPGAWMDALDLVVNPTFRAQPDDTTDRDVIRQRLAQRLFLLDWERAIAEGALWQVVHEAIRLRGTGKVSSLVNATNADDVLRLAQETQRPDVMALTIPHVEKPVRLLKEPIVMLDDGCLGAVLARLSEDDLNAIATINGREMTRWEVAIDLHRQIPQQRFIDVILPKMHAAGADVMDDRFTDFETPGFSALAIYRRRTSSVAEILA</sequence>